<dbReference type="Proteomes" id="UP000070250">
    <property type="component" value="Chromosome"/>
</dbReference>
<dbReference type="InterPro" id="IPR045562">
    <property type="entry name" value="RecG_dom3_C"/>
</dbReference>
<dbReference type="InterPro" id="IPR047112">
    <property type="entry name" value="RecG/Mfd"/>
</dbReference>
<dbReference type="NCBIfam" id="NF008168">
    <property type="entry name" value="PRK10917.2-2"/>
    <property type="match status" value="1"/>
</dbReference>
<evidence type="ECO:0000256" key="7">
    <source>
        <dbReference type="ARBA" id="ARBA00022840"/>
    </source>
</evidence>
<organism evidence="18 19">
    <name type="scientific">Steroidobacter denitrificans</name>
    <dbReference type="NCBI Taxonomy" id="465721"/>
    <lineage>
        <taxon>Bacteria</taxon>
        <taxon>Pseudomonadati</taxon>
        <taxon>Pseudomonadota</taxon>
        <taxon>Gammaproteobacteria</taxon>
        <taxon>Steroidobacterales</taxon>
        <taxon>Steroidobacteraceae</taxon>
        <taxon>Steroidobacter</taxon>
    </lineage>
</organism>
<dbReference type="SMART" id="SM00487">
    <property type="entry name" value="DEXDc"/>
    <property type="match status" value="1"/>
</dbReference>
<dbReference type="PANTHER" id="PTHR47964:SF1">
    <property type="entry name" value="ATP-DEPENDENT DNA HELICASE HOMOLOG RECG, CHLOROPLASTIC"/>
    <property type="match status" value="1"/>
</dbReference>
<dbReference type="InterPro" id="IPR001650">
    <property type="entry name" value="Helicase_C-like"/>
</dbReference>
<keyword evidence="7 15" id="KW-0067">ATP-binding</keyword>
<evidence type="ECO:0000256" key="3">
    <source>
        <dbReference type="ARBA" id="ARBA00022741"/>
    </source>
</evidence>
<dbReference type="EMBL" id="CP011971">
    <property type="protein sequence ID" value="AMN48438.1"/>
    <property type="molecule type" value="Genomic_DNA"/>
</dbReference>
<evidence type="ECO:0000256" key="6">
    <source>
        <dbReference type="ARBA" id="ARBA00022806"/>
    </source>
</evidence>
<dbReference type="Pfam" id="PF00271">
    <property type="entry name" value="Helicase_C"/>
    <property type="match status" value="1"/>
</dbReference>
<dbReference type="CDD" id="cd17992">
    <property type="entry name" value="DEXHc_RecG"/>
    <property type="match status" value="1"/>
</dbReference>
<dbReference type="PROSITE" id="PS51192">
    <property type="entry name" value="HELICASE_ATP_BIND_1"/>
    <property type="match status" value="1"/>
</dbReference>
<proteinExistence type="inferred from homology"/>
<dbReference type="GO" id="GO:0006310">
    <property type="term" value="P:DNA recombination"/>
    <property type="evidence" value="ECO:0007669"/>
    <property type="project" value="UniProtKB-UniRule"/>
</dbReference>
<dbReference type="InterPro" id="IPR004609">
    <property type="entry name" value="ATP-dep_DNA_helicase_RecG"/>
</dbReference>
<dbReference type="GO" id="GO:0005524">
    <property type="term" value="F:ATP binding"/>
    <property type="evidence" value="ECO:0007669"/>
    <property type="project" value="UniProtKB-KW"/>
</dbReference>
<dbReference type="InterPro" id="IPR027417">
    <property type="entry name" value="P-loop_NTPase"/>
</dbReference>
<dbReference type="CDD" id="cd04488">
    <property type="entry name" value="RecG_wedge_OBF"/>
    <property type="match status" value="1"/>
</dbReference>
<dbReference type="InterPro" id="IPR012340">
    <property type="entry name" value="NA-bd_OB-fold"/>
</dbReference>
<dbReference type="Gene3D" id="3.40.50.300">
    <property type="entry name" value="P-loop containing nucleotide triphosphate hydrolases"/>
    <property type="match status" value="2"/>
</dbReference>
<evidence type="ECO:0000256" key="12">
    <source>
        <dbReference type="ARBA" id="ARBA00034617"/>
    </source>
</evidence>
<dbReference type="InterPro" id="IPR033454">
    <property type="entry name" value="RecG_wedge"/>
</dbReference>
<protein>
    <recommendedName>
        <fullName evidence="2 15">ATP-dependent DNA helicase RecG</fullName>
        <ecNumber evidence="13 15">5.6.2.4</ecNumber>
    </recommendedName>
</protein>
<dbReference type="InterPro" id="IPR014001">
    <property type="entry name" value="Helicase_ATP-bd"/>
</dbReference>
<dbReference type="RefSeq" id="WP_066922505.1">
    <property type="nucleotide sequence ID" value="NZ_CP011971.1"/>
</dbReference>
<keyword evidence="9 15" id="KW-0233">DNA recombination</keyword>
<dbReference type="STRING" id="465721.ACG33_15295"/>
<dbReference type="Pfam" id="PF19833">
    <property type="entry name" value="RecG_dom3_C"/>
    <property type="match status" value="1"/>
</dbReference>
<dbReference type="PATRIC" id="fig|465721.4.peg.3269"/>
<keyword evidence="8" id="KW-0238">DNA-binding</keyword>
<dbReference type="GO" id="GO:0043138">
    <property type="term" value="F:3'-5' DNA helicase activity"/>
    <property type="evidence" value="ECO:0007669"/>
    <property type="project" value="UniProtKB-EC"/>
</dbReference>
<evidence type="ECO:0000256" key="8">
    <source>
        <dbReference type="ARBA" id="ARBA00023125"/>
    </source>
</evidence>
<keyword evidence="19" id="KW-1185">Reference proteome</keyword>
<dbReference type="NCBIfam" id="NF008163">
    <property type="entry name" value="PRK10917.1-1"/>
    <property type="match status" value="1"/>
</dbReference>
<keyword evidence="4 15" id="KW-0227">DNA damage</keyword>
<dbReference type="NCBIfam" id="TIGR00643">
    <property type="entry name" value="recG"/>
    <property type="match status" value="1"/>
</dbReference>
<evidence type="ECO:0000256" key="2">
    <source>
        <dbReference type="ARBA" id="ARBA00017846"/>
    </source>
</evidence>
<evidence type="ECO:0000256" key="1">
    <source>
        <dbReference type="ARBA" id="ARBA00007504"/>
    </source>
</evidence>
<evidence type="ECO:0000256" key="5">
    <source>
        <dbReference type="ARBA" id="ARBA00022801"/>
    </source>
</evidence>
<gene>
    <name evidence="18" type="ORF">ACG33_15295</name>
</gene>
<accession>A0A127FEZ8</accession>
<evidence type="ECO:0000313" key="19">
    <source>
        <dbReference type="Proteomes" id="UP000070250"/>
    </source>
</evidence>
<dbReference type="PROSITE" id="PS51194">
    <property type="entry name" value="HELICASE_CTER"/>
    <property type="match status" value="1"/>
</dbReference>
<dbReference type="NCBIfam" id="NF008166">
    <property type="entry name" value="PRK10917.1-4"/>
    <property type="match status" value="1"/>
</dbReference>
<dbReference type="InterPro" id="IPR011545">
    <property type="entry name" value="DEAD/DEAH_box_helicase_dom"/>
</dbReference>
<comment type="similarity">
    <text evidence="1 15">Belongs to the helicase family. RecG subfamily.</text>
</comment>
<dbReference type="SUPFAM" id="SSF50249">
    <property type="entry name" value="Nucleic acid-binding proteins"/>
    <property type="match status" value="1"/>
</dbReference>
<dbReference type="FunFam" id="3.40.50.300:FF:000391">
    <property type="entry name" value="ATP-dependent DNA helicase RecG"/>
    <property type="match status" value="1"/>
</dbReference>
<dbReference type="PANTHER" id="PTHR47964">
    <property type="entry name" value="ATP-DEPENDENT DNA HELICASE HOMOLOG RECG, CHLOROPLASTIC"/>
    <property type="match status" value="1"/>
</dbReference>
<name>A0A127FEZ8_STEDE</name>
<evidence type="ECO:0000259" key="17">
    <source>
        <dbReference type="PROSITE" id="PS51194"/>
    </source>
</evidence>
<dbReference type="GO" id="GO:0006281">
    <property type="term" value="P:DNA repair"/>
    <property type="evidence" value="ECO:0007669"/>
    <property type="project" value="UniProtKB-UniRule"/>
</dbReference>
<comment type="catalytic activity">
    <reaction evidence="14 15">
        <text>ATP + H2O = ADP + phosphate + H(+)</text>
        <dbReference type="Rhea" id="RHEA:13065"/>
        <dbReference type="ChEBI" id="CHEBI:15377"/>
        <dbReference type="ChEBI" id="CHEBI:15378"/>
        <dbReference type="ChEBI" id="CHEBI:30616"/>
        <dbReference type="ChEBI" id="CHEBI:43474"/>
        <dbReference type="ChEBI" id="CHEBI:456216"/>
        <dbReference type="EC" id="5.6.2.4"/>
    </reaction>
</comment>
<evidence type="ECO:0000313" key="18">
    <source>
        <dbReference type="EMBL" id="AMN48438.1"/>
    </source>
</evidence>
<keyword evidence="6 15" id="KW-0347">Helicase</keyword>
<dbReference type="Pfam" id="PF17191">
    <property type="entry name" value="RecG_wedge"/>
    <property type="match status" value="1"/>
</dbReference>
<keyword evidence="5 15" id="KW-0378">Hydrolase</keyword>
<evidence type="ECO:0000259" key="16">
    <source>
        <dbReference type="PROSITE" id="PS51192"/>
    </source>
</evidence>
<evidence type="ECO:0000256" key="10">
    <source>
        <dbReference type="ARBA" id="ARBA00023204"/>
    </source>
</evidence>
<comment type="function">
    <text evidence="15">Plays a critical role in recombination and DNA repair. Helps process Holliday junction intermediates to mature products by catalyzing branch migration. Has replication fork regression activity, unwinds stalled or blocked replication forks to make a HJ that can be resolved. Has a DNA unwinding activity characteristic of a DNA helicase with 3'-5' polarity.</text>
</comment>
<dbReference type="SUPFAM" id="SSF52540">
    <property type="entry name" value="P-loop containing nucleoside triphosphate hydrolases"/>
    <property type="match status" value="2"/>
</dbReference>
<keyword evidence="10 15" id="KW-0234">DNA repair</keyword>
<evidence type="ECO:0000256" key="4">
    <source>
        <dbReference type="ARBA" id="ARBA00022763"/>
    </source>
</evidence>
<feature type="domain" description="Helicase C-terminal" evidence="17">
    <location>
        <begin position="498"/>
        <end position="644"/>
    </location>
</feature>
<evidence type="ECO:0000256" key="15">
    <source>
        <dbReference type="RuleBase" id="RU363016"/>
    </source>
</evidence>
<dbReference type="NCBIfam" id="NF008165">
    <property type="entry name" value="PRK10917.1-3"/>
    <property type="match status" value="1"/>
</dbReference>
<dbReference type="GO" id="GO:0003677">
    <property type="term" value="F:DNA binding"/>
    <property type="evidence" value="ECO:0007669"/>
    <property type="project" value="UniProtKB-KW"/>
</dbReference>
<dbReference type="KEGG" id="sdf:ACG33_15295"/>
<dbReference type="GO" id="GO:0016887">
    <property type="term" value="F:ATP hydrolysis activity"/>
    <property type="evidence" value="ECO:0007669"/>
    <property type="project" value="RHEA"/>
</dbReference>
<reference evidence="18 19" key="1">
    <citation type="submission" date="2015-06" db="EMBL/GenBank/DDBJ databases">
        <title>A Comprehensive Approach to Explore the Metabolic and Phylogenetic Diversity of Bacterial Steroid Degradation in the Environment: Testosterone as an Example.</title>
        <authorList>
            <person name="Yang F.-C."/>
            <person name="Chen Y.-L."/>
            <person name="Yu C.-P."/>
            <person name="Tang S.-L."/>
            <person name="Wang P.-H."/>
            <person name="Ismail W."/>
            <person name="Wang C.-H."/>
            <person name="Yang C.-Y."/>
            <person name="Chiang Y.-R."/>
        </authorList>
    </citation>
    <scope>NUCLEOTIDE SEQUENCE [LARGE SCALE GENOMIC DNA]</scope>
    <source>
        <strain evidence="18 19">DSM 18526</strain>
    </source>
</reference>
<sequence length="709" mass="78525">MNTAAARRTGVESPEFRPVTALRGVGAALAARFARLGVNTVQDLLFLLPLRYEDRTRTLPIGSLRIGDRAVIEGEILLAEVAFRGRRQLLCRLSDGTGTLTLRFFHFSLAQQQGFQRGTRWRCWGEVRRGPAGPEIVHPEYRRIAAPDAHGREAAAPEGLTPIYPLTEGIQQGRLRQLTLLALQELSARTLPDWLPDGMLERLGLQLPSLSDALRYVHRPPIDADTERLAGGRHPAQRRLAFEELLAHQLSLRLLRQEIQRDPGWPLMPAQPALIDRLRQSLPFAPTGAQLRAWADIEADLARSHPMLRLVQGDVGCGKTLVAAFAAARAVEAGFQAVIMAPTELLAEQHARNFTTWFAPLDLPPVLLTGSRTAAARARALADLACGATKLAVGTHALFQHDVEFHRLGLVIIDEQHRFGVHQRLQLREKGLASGRYPHQLIMTATPIPRTLAMTAYADLDVSVIDELPPGRTPVRTVVLQDNRRDQVVMRIRDACRQGRQAYWVCPLVEESEQLNAQAAEQTAAVLTEALQELRVDLVHGRMAPRDKDAIMSRFKAGEIDLLVATTVIEVGVDVPNASLMVIENAERMGLAQLHQLRGRVGRGTAESTCVLLYRAPLSDIARERLAVMRATNDGFEISRRDLELRGPGELLGTRQTGLMQMRVADLMRDADLLPMVQQAAERMLAQGEEGLAPLLRRWTGQGEKFGKV</sequence>
<dbReference type="SMART" id="SM00490">
    <property type="entry name" value="HELICc"/>
    <property type="match status" value="1"/>
</dbReference>
<dbReference type="AlphaFoldDB" id="A0A127FEZ8"/>
<evidence type="ECO:0000256" key="14">
    <source>
        <dbReference type="ARBA" id="ARBA00048988"/>
    </source>
</evidence>
<feature type="domain" description="Helicase ATP-binding" evidence="16">
    <location>
        <begin position="300"/>
        <end position="465"/>
    </location>
</feature>
<dbReference type="Pfam" id="PF00270">
    <property type="entry name" value="DEAD"/>
    <property type="match status" value="1"/>
</dbReference>
<keyword evidence="11" id="KW-0413">Isomerase</keyword>
<dbReference type="Gene3D" id="2.40.50.140">
    <property type="entry name" value="Nucleic acid-binding proteins"/>
    <property type="match status" value="1"/>
</dbReference>
<dbReference type="EC" id="5.6.2.4" evidence="13 15"/>
<comment type="catalytic activity">
    <reaction evidence="12 15">
        <text>Couples ATP hydrolysis with the unwinding of duplex DNA by translocating in the 3'-5' direction.</text>
        <dbReference type="EC" id="5.6.2.4"/>
    </reaction>
</comment>
<evidence type="ECO:0000256" key="9">
    <source>
        <dbReference type="ARBA" id="ARBA00023172"/>
    </source>
</evidence>
<evidence type="ECO:0000256" key="13">
    <source>
        <dbReference type="ARBA" id="ARBA00034808"/>
    </source>
</evidence>
<keyword evidence="3 15" id="KW-0547">Nucleotide-binding</keyword>
<evidence type="ECO:0000256" key="11">
    <source>
        <dbReference type="ARBA" id="ARBA00023235"/>
    </source>
</evidence>